<dbReference type="SUPFAM" id="SSF48498">
    <property type="entry name" value="Tetracyclin repressor-like, C-terminal domain"/>
    <property type="match status" value="1"/>
</dbReference>
<evidence type="ECO:0000313" key="4">
    <source>
        <dbReference type="Proteomes" id="UP000016568"/>
    </source>
</evidence>
<dbReference type="GO" id="GO:0003700">
    <property type="term" value="F:DNA-binding transcription factor activity"/>
    <property type="evidence" value="ECO:0007669"/>
    <property type="project" value="TreeGrafter"/>
</dbReference>
<dbReference type="InterPro" id="IPR036271">
    <property type="entry name" value="Tet_transcr_reg_TetR-rel_C_sf"/>
</dbReference>
<comment type="caution">
    <text evidence="3">The sequence shown here is derived from an EMBL/GenBank/DDBJ whole genome shotgun (WGS) entry which is preliminary data.</text>
</comment>
<protein>
    <submittedName>
        <fullName evidence="3">Putative TetR family transcriptional regulator</fullName>
    </submittedName>
</protein>
<dbReference type="EMBL" id="BASZ01000003">
    <property type="protein sequence ID" value="GAD48529.1"/>
    <property type="molecule type" value="Genomic_DNA"/>
</dbReference>
<dbReference type="GO" id="GO:0000976">
    <property type="term" value="F:transcription cis-regulatory region binding"/>
    <property type="evidence" value="ECO:0007669"/>
    <property type="project" value="TreeGrafter"/>
</dbReference>
<evidence type="ECO:0000256" key="1">
    <source>
        <dbReference type="ARBA" id="ARBA00023125"/>
    </source>
</evidence>
<evidence type="ECO:0000259" key="2">
    <source>
        <dbReference type="Pfam" id="PF14246"/>
    </source>
</evidence>
<dbReference type="Proteomes" id="UP000016568">
    <property type="component" value="Unassembled WGS sequence"/>
</dbReference>
<evidence type="ECO:0000313" key="3">
    <source>
        <dbReference type="EMBL" id="GAD48529.1"/>
    </source>
</evidence>
<organism evidence="3 4">
    <name type="scientific">Caenibius tardaugens NBRC 16725</name>
    <dbReference type="NCBI Taxonomy" id="1219035"/>
    <lineage>
        <taxon>Bacteria</taxon>
        <taxon>Pseudomonadati</taxon>
        <taxon>Pseudomonadota</taxon>
        <taxon>Alphaproteobacteria</taxon>
        <taxon>Sphingomonadales</taxon>
        <taxon>Erythrobacteraceae</taxon>
        <taxon>Caenibius</taxon>
    </lineage>
</organism>
<dbReference type="PANTHER" id="PTHR30055:SF146">
    <property type="entry name" value="HTH-TYPE TRANSCRIPTIONAL DUAL REGULATOR CECR"/>
    <property type="match status" value="1"/>
</dbReference>
<dbReference type="PANTHER" id="PTHR30055">
    <property type="entry name" value="HTH-TYPE TRANSCRIPTIONAL REGULATOR RUTR"/>
    <property type="match status" value="1"/>
</dbReference>
<dbReference type="Gene3D" id="1.10.357.10">
    <property type="entry name" value="Tetracycline Repressor, domain 2"/>
    <property type="match status" value="1"/>
</dbReference>
<sequence>MWSYFPSKEELFTAVIDTVTTSFRQQLSETLKANGDIEPALRNFCRQLLNKIASPDAIALNRLVVAEAGRFPEIGKIFYERAPRLTIALLADYLANAMGRGLLRPDNPTDAAYFLMHTSIARCQQQLLLGLVDAITPEQVEAEVERALALFMRAYAPEPVAAHTAHP</sequence>
<reference evidence="3 4" key="1">
    <citation type="submission" date="2013-09" db="EMBL/GenBank/DDBJ databases">
        <title>Whole genome shotgun sequence of Novosphingobium tardaugens NBRC 16725.</title>
        <authorList>
            <person name="Isaki S."/>
            <person name="Hosoyama A."/>
            <person name="Tsuchikane K."/>
            <person name="Katsumata H."/>
            <person name="Ando Y."/>
            <person name="Yamazaki S."/>
            <person name="Fujita N."/>
        </authorList>
    </citation>
    <scope>NUCLEOTIDE SEQUENCE [LARGE SCALE GENOMIC DNA]</scope>
    <source>
        <strain evidence="3 4">NBRC 16725</strain>
    </source>
</reference>
<dbReference type="eggNOG" id="COG1309">
    <property type="taxonomic scope" value="Bacteria"/>
</dbReference>
<feature type="domain" description="Transcriptional regulator TetR C-terminal Proteobacteria type" evidence="2">
    <location>
        <begin position="40"/>
        <end position="157"/>
    </location>
</feature>
<name>U2ZT27_9SPHN</name>
<gene>
    <name evidence="3" type="ORF">NT2_03_00170</name>
</gene>
<proteinExistence type="predicted"/>
<keyword evidence="4" id="KW-1185">Reference proteome</keyword>
<dbReference type="InterPro" id="IPR050109">
    <property type="entry name" value="HTH-type_TetR-like_transc_reg"/>
</dbReference>
<dbReference type="Pfam" id="PF14246">
    <property type="entry name" value="TetR_C_7"/>
    <property type="match status" value="1"/>
</dbReference>
<dbReference type="AlphaFoldDB" id="U2ZT27"/>
<dbReference type="InterPro" id="IPR039536">
    <property type="entry name" value="TetR_C_Proteobacteria"/>
</dbReference>
<accession>U2ZT27</accession>
<keyword evidence="1" id="KW-0238">DNA-binding</keyword>